<dbReference type="PROSITE" id="PS50112">
    <property type="entry name" value="PAS"/>
    <property type="match status" value="1"/>
</dbReference>
<protein>
    <recommendedName>
        <fullName evidence="7">HTH-type transcriptional regulatory protein TyrR</fullName>
    </recommendedName>
</protein>
<dbReference type="InterPro" id="IPR003593">
    <property type="entry name" value="AAA+_ATPase"/>
</dbReference>
<dbReference type="Pfam" id="PF00158">
    <property type="entry name" value="Sigma54_activat"/>
    <property type="match status" value="1"/>
</dbReference>
<dbReference type="InterPro" id="IPR002078">
    <property type="entry name" value="Sigma_54_int"/>
</dbReference>
<keyword evidence="4" id="KW-0805">Transcription regulation</keyword>
<dbReference type="Gene3D" id="3.30.70.260">
    <property type="match status" value="1"/>
</dbReference>
<dbReference type="InterPro" id="IPR000014">
    <property type="entry name" value="PAS"/>
</dbReference>
<keyword evidence="5" id="KW-0010">Activator</keyword>
<dbReference type="PANTHER" id="PTHR32071:SF57">
    <property type="entry name" value="C4-DICARBOXYLATE TRANSPORT TRANSCRIPTIONAL REGULATORY PROTEIN DCTD"/>
    <property type="match status" value="1"/>
</dbReference>
<dbReference type="SUPFAM" id="SSF52540">
    <property type="entry name" value="P-loop containing nucleoside triphosphate hydrolases"/>
    <property type="match status" value="1"/>
</dbReference>
<evidence type="ECO:0000256" key="2">
    <source>
        <dbReference type="ARBA" id="ARBA00022797"/>
    </source>
</evidence>
<evidence type="ECO:0000313" key="11">
    <source>
        <dbReference type="Proteomes" id="UP000661691"/>
    </source>
</evidence>
<evidence type="ECO:0000256" key="5">
    <source>
        <dbReference type="ARBA" id="ARBA00023159"/>
    </source>
</evidence>
<dbReference type="Pfam" id="PF13291">
    <property type="entry name" value="ACT_4"/>
    <property type="match status" value="1"/>
</dbReference>
<keyword evidence="6" id="KW-0804">Transcription</keyword>
<dbReference type="InterPro" id="IPR045865">
    <property type="entry name" value="ACT-like_dom_sf"/>
</dbReference>
<dbReference type="InterPro" id="IPR025662">
    <property type="entry name" value="Sigma_54_int_dom_ATP-bd_1"/>
</dbReference>
<dbReference type="GO" id="GO:0006355">
    <property type="term" value="P:regulation of DNA-templated transcription"/>
    <property type="evidence" value="ECO:0007669"/>
    <property type="project" value="InterPro"/>
</dbReference>
<feature type="domain" description="PAS" evidence="9">
    <location>
        <begin position="76"/>
        <end position="123"/>
    </location>
</feature>
<dbReference type="Gene3D" id="1.10.10.60">
    <property type="entry name" value="Homeodomain-like"/>
    <property type="match status" value="1"/>
</dbReference>
<keyword evidence="2" id="KW-0058">Aromatic hydrocarbons catabolism</keyword>
<dbReference type="RefSeq" id="WP_191142629.1">
    <property type="nucleotide sequence ID" value="NZ_JACXAH010000030.1"/>
</dbReference>
<evidence type="ECO:0000256" key="7">
    <source>
        <dbReference type="ARBA" id="ARBA00029500"/>
    </source>
</evidence>
<dbReference type="InterPro" id="IPR027417">
    <property type="entry name" value="P-loop_NTPase"/>
</dbReference>
<dbReference type="GO" id="GO:0003677">
    <property type="term" value="F:DNA binding"/>
    <property type="evidence" value="ECO:0007669"/>
    <property type="project" value="UniProtKB-KW"/>
</dbReference>
<dbReference type="Gene3D" id="3.40.50.300">
    <property type="entry name" value="P-loop containing nucleotide triphosphate hydrolases"/>
    <property type="match status" value="1"/>
</dbReference>
<evidence type="ECO:0000256" key="6">
    <source>
        <dbReference type="ARBA" id="ARBA00023163"/>
    </source>
</evidence>
<reference evidence="10" key="1">
    <citation type="submission" date="2020-09" db="EMBL/GenBank/DDBJ databases">
        <title>A novel bacterium of genus Hazenella, isolated from South China Sea.</title>
        <authorList>
            <person name="Huang H."/>
            <person name="Mo K."/>
            <person name="Hu Y."/>
        </authorList>
    </citation>
    <scope>NUCLEOTIDE SEQUENCE</scope>
    <source>
        <strain evidence="10">IB182357</strain>
    </source>
</reference>
<comment type="caution">
    <text evidence="10">The sequence shown here is derived from an EMBL/GenBank/DDBJ whole genome shotgun (WGS) entry which is preliminary data.</text>
</comment>
<evidence type="ECO:0000256" key="1">
    <source>
        <dbReference type="ARBA" id="ARBA00022741"/>
    </source>
</evidence>
<keyword evidence="1" id="KW-0547">Nucleotide-binding</keyword>
<evidence type="ECO:0000259" key="9">
    <source>
        <dbReference type="PROSITE" id="PS50112"/>
    </source>
</evidence>
<dbReference type="SUPFAM" id="SSF46689">
    <property type="entry name" value="Homeodomain-like"/>
    <property type="match status" value="1"/>
</dbReference>
<organism evidence="10 11">
    <name type="scientific">Polycladospora coralii</name>
    <dbReference type="NCBI Taxonomy" id="2771432"/>
    <lineage>
        <taxon>Bacteria</taxon>
        <taxon>Bacillati</taxon>
        <taxon>Bacillota</taxon>
        <taxon>Bacilli</taxon>
        <taxon>Bacillales</taxon>
        <taxon>Thermoactinomycetaceae</taxon>
        <taxon>Polycladospora</taxon>
    </lineage>
</organism>
<dbReference type="AlphaFoldDB" id="A0A926NBN3"/>
<dbReference type="InterPro" id="IPR025944">
    <property type="entry name" value="Sigma_54_int_dom_CS"/>
</dbReference>
<keyword evidence="3" id="KW-0067">ATP-binding</keyword>
<evidence type="ECO:0000259" key="8">
    <source>
        <dbReference type="PROSITE" id="PS50045"/>
    </source>
</evidence>
<evidence type="ECO:0000256" key="3">
    <source>
        <dbReference type="ARBA" id="ARBA00022840"/>
    </source>
</evidence>
<proteinExistence type="predicted"/>
<dbReference type="PROSITE" id="PS50045">
    <property type="entry name" value="SIGMA54_INTERACT_4"/>
    <property type="match status" value="1"/>
</dbReference>
<gene>
    <name evidence="10" type="ORF">IC620_14790</name>
</gene>
<dbReference type="GO" id="GO:0005524">
    <property type="term" value="F:ATP binding"/>
    <property type="evidence" value="ECO:0007669"/>
    <property type="project" value="UniProtKB-KW"/>
</dbReference>
<dbReference type="Pfam" id="PF25601">
    <property type="entry name" value="AAA_lid_14"/>
    <property type="match status" value="1"/>
</dbReference>
<dbReference type="Pfam" id="PF18024">
    <property type="entry name" value="HTH_50"/>
    <property type="match status" value="1"/>
</dbReference>
<sequence>MILKIETIDRVGITYDVIKAIFSKQLDIIQMEVKPQFIYLNIGIEMRDKAQLISVIKKVPGVLEVQTEVFLPSERSKQQMDTILKTMSEGILLVDDRNLIQLVNRAAEKMLKQTAVQLYGKHLSKIGVYYTDEGAVISKNFLIQTHPLQEGEVIILRDFKHIRSLIRSAKQSGAVYFEDILHHSSEMSSCMDMAKRIAKGDATVFIYGESGTGKEMFAKAIHYESERTDGPFIPINCAAIPELLLESELFGYEEGAFTGASRGGKKGLIEQAQHGTLFLDEIGELPLHLQAKLLRVLEERKVRKVGGRQSKEIDIRVIAATNRNPITLVKQKKFREDLYYRLHVLPIQIPSLRARKEDIPLLVETFVNRICARLGRSELKISPAAMHQLLNHHWPGNVRELQNVLERSIYLCEDDSEELREVMIQQMIHEKRLSCSDKRSLKEEMAKFEKQLLSEALLQYKTARKVAQALQISHTAILKKLRKYELNLPNR</sequence>
<dbReference type="Gene3D" id="1.10.8.60">
    <property type="match status" value="1"/>
</dbReference>
<dbReference type="FunFam" id="3.40.50.300:FF:000006">
    <property type="entry name" value="DNA-binding transcriptional regulator NtrC"/>
    <property type="match status" value="1"/>
</dbReference>
<feature type="domain" description="Sigma-54 factor interaction" evidence="8">
    <location>
        <begin position="180"/>
        <end position="410"/>
    </location>
</feature>
<dbReference type="InterPro" id="IPR013767">
    <property type="entry name" value="PAS_fold"/>
</dbReference>
<dbReference type="InterPro" id="IPR009057">
    <property type="entry name" value="Homeodomain-like_sf"/>
</dbReference>
<dbReference type="InterPro" id="IPR058031">
    <property type="entry name" value="AAA_lid_NorR"/>
</dbReference>
<dbReference type="SMART" id="SM00382">
    <property type="entry name" value="AAA"/>
    <property type="match status" value="1"/>
</dbReference>
<keyword evidence="11" id="KW-1185">Reference proteome</keyword>
<dbReference type="InterPro" id="IPR030828">
    <property type="entry name" value="HTH_TyrR"/>
</dbReference>
<dbReference type="InterPro" id="IPR035965">
    <property type="entry name" value="PAS-like_dom_sf"/>
</dbReference>
<dbReference type="SMART" id="SM00091">
    <property type="entry name" value="PAS"/>
    <property type="match status" value="1"/>
</dbReference>
<evidence type="ECO:0000256" key="4">
    <source>
        <dbReference type="ARBA" id="ARBA00023015"/>
    </source>
</evidence>
<dbReference type="SUPFAM" id="SSF55785">
    <property type="entry name" value="PYP-like sensor domain (PAS domain)"/>
    <property type="match status" value="1"/>
</dbReference>
<dbReference type="Proteomes" id="UP000661691">
    <property type="component" value="Unassembled WGS sequence"/>
</dbReference>
<dbReference type="EMBL" id="JACXAH010000030">
    <property type="protein sequence ID" value="MBD1373612.1"/>
    <property type="molecule type" value="Genomic_DNA"/>
</dbReference>
<dbReference type="CDD" id="cd00130">
    <property type="entry name" value="PAS"/>
    <property type="match status" value="1"/>
</dbReference>
<dbReference type="CDD" id="cd00009">
    <property type="entry name" value="AAA"/>
    <property type="match status" value="1"/>
</dbReference>
<dbReference type="NCBIfam" id="TIGR04381">
    <property type="entry name" value="HTH_TypR"/>
    <property type="match status" value="1"/>
</dbReference>
<dbReference type="PROSITE" id="PS00688">
    <property type="entry name" value="SIGMA54_INTERACT_3"/>
    <property type="match status" value="1"/>
</dbReference>
<dbReference type="PROSITE" id="PS00675">
    <property type="entry name" value="SIGMA54_INTERACT_1"/>
    <property type="match status" value="1"/>
</dbReference>
<evidence type="ECO:0000313" key="10">
    <source>
        <dbReference type="EMBL" id="MBD1373612.1"/>
    </source>
</evidence>
<dbReference type="Gene3D" id="3.30.450.20">
    <property type="entry name" value="PAS domain"/>
    <property type="match status" value="1"/>
</dbReference>
<accession>A0A926NBN3</accession>
<dbReference type="PANTHER" id="PTHR32071">
    <property type="entry name" value="TRANSCRIPTIONAL REGULATORY PROTEIN"/>
    <property type="match status" value="1"/>
</dbReference>
<dbReference type="InterPro" id="IPR002912">
    <property type="entry name" value="ACT_dom"/>
</dbReference>
<dbReference type="SUPFAM" id="SSF55021">
    <property type="entry name" value="ACT-like"/>
    <property type="match status" value="1"/>
</dbReference>
<dbReference type="Pfam" id="PF00989">
    <property type="entry name" value="PAS"/>
    <property type="match status" value="1"/>
</dbReference>
<name>A0A926NBN3_9BACL</name>